<evidence type="ECO:0000313" key="4">
    <source>
        <dbReference type="Proteomes" id="UP001183390"/>
    </source>
</evidence>
<evidence type="ECO:0000256" key="1">
    <source>
        <dbReference type="ARBA" id="ARBA00006096"/>
    </source>
</evidence>
<dbReference type="PRINTS" id="PR00922">
    <property type="entry name" value="DADACBPTASE3"/>
</dbReference>
<evidence type="ECO:0000256" key="2">
    <source>
        <dbReference type="ARBA" id="ARBA00022801"/>
    </source>
</evidence>
<proteinExistence type="inferred from homology"/>
<dbReference type="EMBL" id="JAVREP010000001">
    <property type="protein sequence ID" value="MDT0327169.1"/>
    <property type="molecule type" value="Genomic_DNA"/>
</dbReference>
<dbReference type="InterPro" id="IPR012338">
    <property type="entry name" value="Beta-lactam/transpept-like"/>
</dbReference>
<keyword evidence="3" id="KW-0121">Carboxypeptidase</keyword>
<protein>
    <submittedName>
        <fullName evidence="3">D-alanyl-D-alanine carboxypeptidase/D-alanyl-D-alanine-endopeptidase</fullName>
        <ecNumber evidence="3">3.4.16.4</ecNumber>
    </submittedName>
</protein>
<gene>
    <name evidence="3" type="primary">dacB</name>
    <name evidence="3" type="ORF">RM479_01975</name>
</gene>
<dbReference type="Proteomes" id="UP001183390">
    <property type="component" value="Unassembled WGS sequence"/>
</dbReference>
<organism evidence="3 4">
    <name type="scientific">Nocardiopsis lambiniae</name>
    <dbReference type="NCBI Taxonomy" id="3075539"/>
    <lineage>
        <taxon>Bacteria</taxon>
        <taxon>Bacillati</taxon>
        <taxon>Actinomycetota</taxon>
        <taxon>Actinomycetes</taxon>
        <taxon>Streptosporangiales</taxon>
        <taxon>Nocardiopsidaceae</taxon>
        <taxon>Nocardiopsis</taxon>
    </lineage>
</organism>
<reference evidence="4" key="1">
    <citation type="submission" date="2023-07" db="EMBL/GenBank/DDBJ databases">
        <title>30 novel species of actinomycetes from the DSMZ collection.</title>
        <authorList>
            <person name="Nouioui I."/>
        </authorList>
    </citation>
    <scope>NUCLEOTIDE SEQUENCE [LARGE SCALE GENOMIC DNA]</scope>
    <source>
        <strain evidence="4">DSM 44743</strain>
    </source>
</reference>
<comment type="caution">
    <text evidence="3">The sequence shown here is derived from an EMBL/GenBank/DDBJ whole genome shotgun (WGS) entry which is preliminary data.</text>
</comment>
<dbReference type="PANTHER" id="PTHR30023">
    <property type="entry name" value="D-ALANYL-D-ALANINE CARBOXYPEPTIDASE"/>
    <property type="match status" value="1"/>
</dbReference>
<evidence type="ECO:0000313" key="3">
    <source>
        <dbReference type="EMBL" id="MDT0327169.1"/>
    </source>
</evidence>
<dbReference type="GO" id="GO:0009002">
    <property type="term" value="F:serine-type D-Ala-D-Ala carboxypeptidase activity"/>
    <property type="evidence" value="ECO:0007669"/>
    <property type="project" value="UniProtKB-EC"/>
</dbReference>
<dbReference type="RefSeq" id="WP_311509982.1">
    <property type="nucleotide sequence ID" value="NZ_JAVREP010000001.1"/>
</dbReference>
<sequence>MRRVRGEAFLTLALLNIFVLITGFVALDVIEARPLPAVPHPVTNAEGVAAAEPASSSPADPERIADVLDDPMSAFGLAEGLSGFVVDGATGATLFERDADAPVTPASTTKIATAVTILDTVGPDHVLTTTAHFDSARGMVVLRGAGDTTLTTTVDSAAYPQVATLEELALRTAAALGAQDVDTVSIGYDDSLFTGSALGPSWKPNYVTEGSTAPVHALMYDSGQVSPDTSTRWPDPPLATAEAFVNELKQAGVTVEGTPGEAPAVGDPIASVDSPPMSVLVEFMMLESDNNMAESMARIAALETGGEGSFAGGAEATHRVMADLGIEGVEVADNSGLSTENRITPHALVELLLLASERPDLNAAITGLPTGNSTGTLAKNGRYSAYGSTGDAAGMVRGKTGTLNGVSTLAGTVHDQEGNMFVFAFMDNSPGASGVRLDTLAAALARCGCS</sequence>
<keyword evidence="2 3" id="KW-0378">Hydrolase</keyword>
<comment type="similarity">
    <text evidence="1">Belongs to the peptidase S13 family.</text>
</comment>
<dbReference type="NCBIfam" id="TIGR00666">
    <property type="entry name" value="PBP4"/>
    <property type="match status" value="1"/>
</dbReference>
<accession>A0ABU2M3F1</accession>
<dbReference type="PANTHER" id="PTHR30023:SF0">
    <property type="entry name" value="PENICILLIN-SENSITIVE CARBOXYPEPTIDASE A"/>
    <property type="match status" value="1"/>
</dbReference>
<dbReference type="SUPFAM" id="SSF56601">
    <property type="entry name" value="beta-lactamase/transpeptidase-like"/>
    <property type="match status" value="1"/>
</dbReference>
<keyword evidence="3" id="KW-0645">Protease</keyword>
<dbReference type="InterPro" id="IPR000667">
    <property type="entry name" value="Peptidase_S13"/>
</dbReference>
<dbReference type="Pfam" id="PF02113">
    <property type="entry name" value="Peptidase_S13"/>
    <property type="match status" value="2"/>
</dbReference>
<dbReference type="Gene3D" id="3.40.710.10">
    <property type="entry name" value="DD-peptidase/beta-lactamase superfamily"/>
    <property type="match status" value="2"/>
</dbReference>
<keyword evidence="4" id="KW-1185">Reference proteome</keyword>
<name>A0ABU2M3F1_9ACTN</name>
<dbReference type="EC" id="3.4.16.4" evidence="3"/>